<name>A0A1E3QRL7_9ASCO</name>
<accession>A0A1E3QRL7</accession>
<evidence type="ECO:0000256" key="8">
    <source>
        <dbReference type="ARBA" id="ARBA00023136"/>
    </source>
</evidence>
<evidence type="ECO:0000256" key="2">
    <source>
        <dbReference type="ARBA" id="ARBA00005699"/>
    </source>
</evidence>
<dbReference type="EMBL" id="KV454430">
    <property type="protein sequence ID" value="ODQ80134.1"/>
    <property type="molecule type" value="Genomic_DNA"/>
</dbReference>
<dbReference type="Proteomes" id="UP000094336">
    <property type="component" value="Unassembled WGS sequence"/>
</dbReference>
<comment type="subcellular location">
    <subcellularLocation>
        <location evidence="1">Mitochondrion membrane</location>
    </subcellularLocation>
</comment>
<gene>
    <name evidence="10" type="ORF">BABINDRAFT_35584</name>
</gene>
<comment type="similarity">
    <text evidence="2">Belongs to the ATPase g subunit family.</text>
</comment>
<dbReference type="OrthoDB" id="437at2759"/>
<evidence type="ECO:0000256" key="7">
    <source>
        <dbReference type="ARBA" id="ARBA00023128"/>
    </source>
</evidence>
<dbReference type="InterPro" id="IPR006808">
    <property type="entry name" value="ATP_synth_F0_gsu_mt"/>
</dbReference>
<organism evidence="10 11">
    <name type="scientific">Babjeviella inositovora NRRL Y-12698</name>
    <dbReference type="NCBI Taxonomy" id="984486"/>
    <lineage>
        <taxon>Eukaryota</taxon>
        <taxon>Fungi</taxon>
        <taxon>Dikarya</taxon>
        <taxon>Ascomycota</taxon>
        <taxon>Saccharomycotina</taxon>
        <taxon>Pichiomycetes</taxon>
        <taxon>Serinales incertae sedis</taxon>
        <taxon>Babjeviella</taxon>
    </lineage>
</organism>
<evidence type="ECO:0000256" key="3">
    <source>
        <dbReference type="ARBA" id="ARBA00022448"/>
    </source>
</evidence>
<protein>
    <recommendedName>
        <fullName evidence="12">ATP synthase subunit g, mitochondrial</fullName>
    </recommendedName>
</protein>
<evidence type="ECO:0000313" key="11">
    <source>
        <dbReference type="Proteomes" id="UP000094336"/>
    </source>
</evidence>
<dbReference type="GO" id="GO:0015986">
    <property type="term" value="P:proton motive force-driven ATP synthesis"/>
    <property type="evidence" value="ECO:0007669"/>
    <property type="project" value="InterPro"/>
</dbReference>
<dbReference type="Pfam" id="PF04718">
    <property type="entry name" value="ATP-synt_G"/>
    <property type="match status" value="1"/>
</dbReference>
<keyword evidence="3" id="KW-0813">Transport</keyword>
<dbReference type="STRING" id="984486.A0A1E3QRL7"/>
<evidence type="ECO:0000256" key="6">
    <source>
        <dbReference type="ARBA" id="ARBA00023065"/>
    </source>
</evidence>
<reference evidence="11" key="1">
    <citation type="submission" date="2016-05" db="EMBL/GenBank/DDBJ databases">
        <title>Comparative genomics of biotechnologically important yeasts.</title>
        <authorList>
            <consortium name="DOE Joint Genome Institute"/>
            <person name="Riley R."/>
            <person name="Haridas S."/>
            <person name="Wolfe K.H."/>
            <person name="Lopes M.R."/>
            <person name="Hittinger C.T."/>
            <person name="Goker M."/>
            <person name="Salamov A."/>
            <person name="Wisecaver J."/>
            <person name="Long T.M."/>
            <person name="Aerts A.L."/>
            <person name="Barry K."/>
            <person name="Choi C."/>
            <person name="Clum A."/>
            <person name="Coughlan A.Y."/>
            <person name="Deshpande S."/>
            <person name="Douglass A.P."/>
            <person name="Hanson S.J."/>
            <person name="Klenk H.-P."/>
            <person name="Labutti K."/>
            <person name="Lapidus A."/>
            <person name="Lindquist E."/>
            <person name="Lipzen A."/>
            <person name="Meier-Kolthoff J.P."/>
            <person name="Ohm R.A."/>
            <person name="Otillar R.P."/>
            <person name="Pangilinan J."/>
            <person name="Peng Y."/>
            <person name="Rokas A."/>
            <person name="Rosa C.A."/>
            <person name="Scheuner C."/>
            <person name="Sibirny A.A."/>
            <person name="Slot J.C."/>
            <person name="Stielow J.B."/>
            <person name="Sun H."/>
            <person name="Kurtzman C.P."/>
            <person name="Blackwell M."/>
            <person name="Grigoriev I.V."/>
            <person name="Jeffries T.W."/>
        </authorList>
    </citation>
    <scope>NUCLEOTIDE SEQUENCE [LARGE SCALE GENOMIC DNA]</scope>
    <source>
        <strain evidence="11">NRRL Y-12698</strain>
    </source>
</reference>
<dbReference type="RefSeq" id="XP_018985462.1">
    <property type="nucleotide sequence ID" value="XM_019131724.1"/>
</dbReference>
<evidence type="ECO:0000313" key="10">
    <source>
        <dbReference type="EMBL" id="ODQ80134.1"/>
    </source>
</evidence>
<sequence>MNRGVRFNSSAPKINVAGIQGKINSAVAKATHTLNSAIYWSKVVGQLAKKVYIKEGLAPPAIADFQAVYKKLYAQALAIPANRVQIYKTILDAGAGSVAKKGAVVGVQIFGLFALGEAIGRGHLMGYSDHAHHA</sequence>
<keyword evidence="9" id="KW-0066">ATP synthesis</keyword>
<keyword evidence="11" id="KW-1185">Reference proteome</keyword>
<keyword evidence="4" id="KW-0138">CF(0)</keyword>
<keyword evidence="7" id="KW-0496">Mitochondrion</keyword>
<dbReference type="GeneID" id="30149577"/>
<evidence type="ECO:0000256" key="5">
    <source>
        <dbReference type="ARBA" id="ARBA00022781"/>
    </source>
</evidence>
<dbReference type="AlphaFoldDB" id="A0A1E3QRL7"/>
<dbReference type="GO" id="GO:0031966">
    <property type="term" value="C:mitochondrial membrane"/>
    <property type="evidence" value="ECO:0007669"/>
    <property type="project" value="UniProtKB-SubCell"/>
</dbReference>
<evidence type="ECO:0000256" key="9">
    <source>
        <dbReference type="ARBA" id="ARBA00023310"/>
    </source>
</evidence>
<dbReference type="GO" id="GO:0045259">
    <property type="term" value="C:proton-transporting ATP synthase complex"/>
    <property type="evidence" value="ECO:0007669"/>
    <property type="project" value="UniProtKB-KW"/>
</dbReference>
<keyword evidence="8" id="KW-0472">Membrane</keyword>
<keyword evidence="6" id="KW-0406">Ion transport</keyword>
<proteinExistence type="inferred from homology"/>
<evidence type="ECO:0000256" key="4">
    <source>
        <dbReference type="ARBA" id="ARBA00022547"/>
    </source>
</evidence>
<evidence type="ECO:0008006" key="12">
    <source>
        <dbReference type="Google" id="ProtNLM"/>
    </source>
</evidence>
<dbReference type="GO" id="GO:0015078">
    <property type="term" value="F:proton transmembrane transporter activity"/>
    <property type="evidence" value="ECO:0007669"/>
    <property type="project" value="InterPro"/>
</dbReference>
<evidence type="ECO:0000256" key="1">
    <source>
        <dbReference type="ARBA" id="ARBA00004325"/>
    </source>
</evidence>
<keyword evidence="5" id="KW-0375">Hydrogen ion transport</keyword>